<comment type="similarity">
    <text evidence="3 4">In the N-terminal section; belongs to the HFCD (homo-oligomeric flavin containing Cys decarboxylase) superfamily.</text>
</comment>
<feature type="binding site" evidence="3">
    <location>
        <begin position="305"/>
        <end position="308"/>
    </location>
    <ligand>
        <name>CTP</name>
        <dbReference type="ChEBI" id="CHEBI:37563"/>
    </ligand>
</feature>
<dbReference type="OrthoDB" id="9802554at2"/>
<dbReference type="GO" id="GO:0015941">
    <property type="term" value="P:pantothenate catabolic process"/>
    <property type="evidence" value="ECO:0007669"/>
    <property type="project" value="InterPro"/>
</dbReference>
<accession>A0A6C2C7P6</accession>
<dbReference type="GO" id="GO:0010181">
    <property type="term" value="F:FMN binding"/>
    <property type="evidence" value="ECO:0007669"/>
    <property type="project" value="UniProtKB-UniRule"/>
</dbReference>
<comment type="caution">
    <text evidence="7">The sequence shown here is derived from an EMBL/GenBank/DDBJ whole genome shotgun (WGS) entry which is preliminary data.</text>
</comment>
<comment type="function">
    <text evidence="3">Catalyzes two sequential steps in the biosynthesis of coenzyme A. In the first step cysteine is conjugated to 4'-phosphopantothenate to form 4-phosphopantothenoylcysteine. In the second step the latter compound is decarboxylated to form 4'-phosphopantotheine.</text>
</comment>
<keyword evidence="3 4" id="KW-0288">FMN</keyword>
<dbReference type="InterPro" id="IPR035929">
    <property type="entry name" value="CoaB-like_sf"/>
</dbReference>
<dbReference type="EC" id="6.3.2.5" evidence="3"/>
<comment type="pathway">
    <text evidence="3 4">Cofactor biosynthesis; coenzyme A biosynthesis; CoA from (R)-pantothenate: step 3/5.</text>
</comment>
<comment type="catalytic activity">
    <reaction evidence="3 4">
        <text>(R)-4'-phosphopantothenate + L-cysteine + CTP = N-[(R)-4-phosphopantothenoyl]-L-cysteine + CMP + diphosphate + H(+)</text>
        <dbReference type="Rhea" id="RHEA:19397"/>
        <dbReference type="ChEBI" id="CHEBI:10986"/>
        <dbReference type="ChEBI" id="CHEBI:15378"/>
        <dbReference type="ChEBI" id="CHEBI:33019"/>
        <dbReference type="ChEBI" id="CHEBI:35235"/>
        <dbReference type="ChEBI" id="CHEBI:37563"/>
        <dbReference type="ChEBI" id="CHEBI:59458"/>
        <dbReference type="ChEBI" id="CHEBI:60377"/>
        <dbReference type="EC" id="6.3.2.5"/>
    </reaction>
</comment>
<keyword evidence="1 3" id="KW-0210">Decarboxylase</keyword>
<keyword evidence="3 4" id="KW-0436">Ligase</keyword>
<comment type="caution">
    <text evidence="3">Lacks conserved residue(s) required for the propagation of feature annotation.</text>
</comment>
<dbReference type="Pfam" id="PF02441">
    <property type="entry name" value="Flavoprotein"/>
    <property type="match status" value="1"/>
</dbReference>
<dbReference type="InterPro" id="IPR036551">
    <property type="entry name" value="Flavin_trans-like"/>
</dbReference>
<comment type="function">
    <text evidence="4">Catalyzes two steps in the biosynthesis of coenzyme A. In the first step cysteine is conjugated to 4'-phosphopantothenate to form 4-phosphopantothenoylcysteine, in the latter compound is decarboxylated to form 4'-phosphopantotheine.</text>
</comment>
<keyword evidence="8" id="KW-1185">Reference proteome</keyword>
<comment type="cofactor">
    <cofactor evidence="3">
        <name>Mg(2+)</name>
        <dbReference type="ChEBI" id="CHEBI:18420"/>
    </cofactor>
</comment>
<dbReference type="Pfam" id="PF04127">
    <property type="entry name" value="DFP"/>
    <property type="match status" value="1"/>
</dbReference>
<keyword evidence="3" id="KW-0460">Magnesium</keyword>
<dbReference type="NCBIfam" id="TIGR00521">
    <property type="entry name" value="coaBC_dfp"/>
    <property type="match status" value="1"/>
</dbReference>
<sequence length="402" mass="43388">MFNNKKIVLIVSGGIAAYKAAVFARLLMKSGSQVRVVLTNSAREFVTEKTFAGLTHEEVLTDLFANNSEVIPHIALADWADYIFVVPATANIIAKIAQGLADDAASTVIVARHTPLIIAPAMNVNMFENPAVQRNLATLKADGVIIVEPTEGALAEGYVGKGRMPEPEEILARAEIALYQQDGRLKGKRVMISAGGTVEEIDPVRYISNRSSGKMGYAFAQAAAEAGAQVTLITTSLRSVPAGVNVIQVASAREMQTALTERFEVTDIVVMAAAVSDYRLAEPASQKMKKQPNQEHLVLDLVENPDILADLGAQKTHQYLIGFAAETEDLIEHAHEKLIKKNVDLLLANDVSKPNVGFGHDTNQVTVLSPNAEPIVLPLQDKLALAREILNQVADQIAEEDK</sequence>
<dbReference type="AlphaFoldDB" id="A0A6C2C7P6"/>
<feature type="domain" description="DNA/pantothenate metabolism flavoprotein C-terminal" evidence="6">
    <location>
        <begin position="185"/>
        <end position="395"/>
    </location>
</feature>
<dbReference type="InterPro" id="IPR007085">
    <property type="entry name" value="DNA/pantothenate-metab_flavo_C"/>
</dbReference>
<dbReference type="UniPathway" id="UPA00241">
    <property type="reaction ID" value="UER00353"/>
</dbReference>
<dbReference type="SUPFAM" id="SSF102645">
    <property type="entry name" value="CoaB-like"/>
    <property type="match status" value="1"/>
</dbReference>
<feature type="domain" description="Flavoprotein" evidence="5">
    <location>
        <begin position="5"/>
        <end position="174"/>
    </location>
</feature>
<dbReference type="GO" id="GO:0015937">
    <property type="term" value="P:coenzyme A biosynthetic process"/>
    <property type="evidence" value="ECO:0007669"/>
    <property type="project" value="UniProtKB-UniRule"/>
</dbReference>
<dbReference type="SUPFAM" id="SSF52507">
    <property type="entry name" value="Homo-oligomeric flavin-containing Cys decarboxylases, HFCD"/>
    <property type="match status" value="1"/>
</dbReference>
<dbReference type="PANTHER" id="PTHR14359:SF6">
    <property type="entry name" value="PHOSPHOPANTOTHENOYLCYSTEINE DECARBOXYLASE"/>
    <property type="match status" value="1"/>
</dbReference>
<comment type="catalytic activity">
    <reaction evidence="3 4">
        <text>N-[(R)-4-phosphopantothenoyl]-L-cysteine + H(+) = (R)-4'-phosphopantetheine + CO2</text>
        <dbReference type="Rhea" id="RHEA:16793"/>
        <dbReference type="ChEBI" id="CHEBI:15378"/>
        <dbReference type="ChEBI" id="CHEBI:16526"/>
        <dbReference type="ChEBI" id="CHEBI:59458"/>
        <dbReference type="ChEBI" id="CHEBI:61723"/>
        <dbReference type="EC" id="4.1.1.36"/>
    </reaction>
</comment>
<keyword evidence="3" id="KW-0511">Multifunctional enzyme</keyword>
<protein>
    <recommendedName>
        <fullName evidence="3">Coenzyme A biosynthesis bifunctional protein CoaBC</fullName>
    </recommendedName>
    <alternativeName>
        <fullName evidence="3">DNA/pantothenate metabolism flavoprotein</fullName>
    </alternativeName>
    <alternativeName>
        <fullName evidence="3">Phosphopantothenoylcysteine synthetase/decarboxylase</fullName>
        <shortName evidence="3">PPCS-PPCDC</shortName>
    </alternativeName>
    <domain>
        <recommendedName>
            <fullName evidence="3">Phosphopantothenoylcysteine decarboxylase</fullName>
            <shortName evidence="3">PPC decarboxylase</shortName>
            <shortName evidence="3">PPC-DC</shortName>
            <ecNumber evidence="3">4.1.1.36</ecNumber>
        </recommendedName>
        <alternativeName>
            <fullName evidence="3">CoaC</fullName>
        </alternativeName>
    </domain>
    <domain>
        <recommendedName>
            <fullName evidence="3">Phosphopantothenate--cysteine ligase</fullName>
            <ecNumber evidence="3">6.3.2.5</ecNumber>
        </recommendedName>
        <alternativeName>
            <fullName evidence="3">CoaB</fullName>
        </alternativeName>
        <alternativeName>
            <fullName evidence="3">Phosphopantothenoylcysteine synthetase</fullName>
            <shortName evidence="3">PPC synthetase</shortName>
            <shortName evidence="3">PPC-S</shortName>
        </alternativeName>
    </domain>
</protein>
<evidence type="ECO:0000256" key="1">
    <source>
        <dbReference type="ARBA" id="ARBA00022793"/>
    </source>
</evidence>
<dbReference type="RefSeq" id="WP_148622130.1">
    <property type="nucleotide sequence ID" value="NZ_SDGZ01000010.1"/>
</dbReference>
<feature type="region of interest" description="Phosphopantothenate--cysteine ligase" evidence="3">
    <location>
        <begin position="190"/>
        <end position="402"/>
    </location>
</feature>
<dbReference type="GO" id="GO:0071513">
    <property type="term" value="C:phosphopantothenoylcysteine decarboxylase complex"/>
    <property type="evidence" value="ECO:0007669"/>
    <property type="project" value="TreeGrafter"/>
</dbReference>
<dbReference type="GO" id="GO:0004632">
    <property type="term" value="F:phosphopantothenate--cysteine ligase activity"/>
    <property type="evidence" value="ECO:0007669"/>
    <property type="project" value="UniProtKB-UniRule"/>
</dbReference>
<proteinExistence type="inferred from homology"/>
<feature type="binding site" evidence="3">
    <location>
        <position position="277"/>
    </location>
    <ligand>
        <name>CTP</name>
        <dbReference type="ChEBI" id="CHEBI:37563"/>
    </ligand>
</feature>
<evidence type="ECO:0000256" key="2">
    <source>
        <dbReference type="ARBA" id="ARBA00023239"/>
    </source>
</evidence>
<reference evidence="7 8" key="1">
    <citation type="submission" date="2019-01" db="EMBL/GenBank/DDBJ databases">
        <title>Weissella sp. nov., a novel lactic acid bacterium isolated from animal feces.</title>
        <authorList>
            <person name="Wang L.-T."/>
        </authorList>
    </citation>
    <scope>NUCLEOTIDE SEQUENCE [LARGE SCALE GENOMIC DNA]</scope>
    <source>
        <strain evidence="7 8">8H-2</strain>
    </source>
</reference>
<feature type="binding site" evidence="3">
    <location>
        <position position="337"/>
    </location>
    <ligand>
        <name>CTP</name>
        <dbReference type="ChEBI" id="CHEBI:37563"/>
    </ligand>
</feature>
<dbReference type="PANTHER" id="PTHR14359">
    <property type="entry name" value="HOMO-OLIGOMERIC FLAVIN CONTAINING CYS DECARBOXYLASE FAMILY"/>
    <property type="match status" value="1"/>
</dbReference>
<feature type="binding site" evidence="3">
    <location>
        <position position="287"/>
    </location>
    <ligand>
        <name>CTP</name>
        <dbReference type="ChEBI" id="CHEBI:37563"/>
    </ligand>
</feature>
<evidence type="ECO:0000259" key="6">
    <source>
        <dbReference type="Pfam" id="PF04127"/>
    </source>
</evidence>
<dbReference type="InterPro" id="IPR005252">
    <property type="entry name" value="CoaBC"/>
</dbReference>
<gene>
    <name evidence="3 7" type="primary">coaBC</name>
    <name evidence="7" type="ORF">ESZ50_03045</name>
</gene>
<comment type="pathway">
    <text evidence="3 4">Cofactor biosynthesis; coenzyme A biosynthesis; CoA from (R)-pantothenate: step 2/5.</text>
</comment>
<evidence type="ECO:0000259" key="5">
    <source>
        <dbReference type="Pfam" id="PF02441"/>
    </source>
</evidence>
<evidence type="ECO:0000256" key="3">
    <source>
        <dbReference type="HAMAP-Rule" id="MF_02225"/>
    </source>
</evidence>
<dbReference type="Gene3D" id="3.40.50.10300">
    <property type="entry name" value="CoaB-like"/>
    <property type="match status" value="1"/>
</dbReference>
<feature type="binding site" evidence="3">
    <location>
        <position position="341"/>
    </location>
    <ligand>
        <name>CTP</name>
        <dbReference type="ChEBI" id="CHEBI:37563"/>
    </ligand>
</feature>
<dbReference type="GO" id="GO:0004633">
    <property type="term" value="F:phosphopantothenoylcysteine decarboxylase activity"/>
    <property type="evidence" value="ECO:0007669"/>
    <property type="project" value="UniProtKB-UniRule"/>
</dbReference>
<dbReference type="Proteomes" id="UP000371977">
    <property type="component" value="Unassembled WGS sequence"/>
</dbReference>
<name>A0A6C2C7P6_9LACO</name>
<dbReference type="HAMAP" id="MF_02225">
    <property type="entry name" value="CoaBC"/>
    <property type="match status" value="1"/>
</dbReference>
<dbReference type="InterPro" id="IPR003382">
    <property type="entry name" value="Flavoprotein"/>
</dbReference>
<dbReference type="EMBL" id="SDGZ01000010">
    <property type="protein sequence ID" value="TYC50050.1"/>
    <property type="molecule type" value="Genomic_DNA"/>
</dbReference>
<keyword evidence="2 3" id="KW-0456">Lyase</keyword>
<keyword evidence="3" id="KW-0479">Metal-binding</keyword>
<evidence type="ECO:0000313" key="7">
    <source>
        <dbReference type="EMBL" id="TYC50050.1"/>
    </source>
</evidence>
<evidence type="ECO:0000256" key="4">
    <source>
        <dbReference type="RuleBase" id="RU364078"/>
    </source>
</evidence>
<organism evidence="7 8">
    <name type="scientific">Weissella muntiaci</name>
    <dbReference type="NCBI Taxonomy" id="2508881"/>
    <lineage>
        <taxon>Bacteria</taxon>
        <taxon>Bacillati</taxon>
        <taxon>Bacillota</taxon>
        <taxon>Bacilli</taxon>
        <taxon>Lactobacillales</taxon>
        <taxon>Lactobacillaceae</taxon>
        <taxon>Weissella</taxon>
    </lineage>
</organism>
<dbReference type="EC" id="4.1.1.36" evidence="3"/>
<keyword evidence="3 4" id="KW-0285">Flavoprotein</keyword>
<feature type="region of interest" description="Phosphopantothenoylcysteine decarboxylase" evidence="3">
    <location>
        <begin position="1"/>
        <end position="189"/>
    </location>
</feature>
<comment type="similarity">
    <text evidence="3 4">In the C-terminal section; belongs to the PPC synthetase family.</text>
</comment>
<feature type="binding site" evidence="3">
    <location>
        <position position="323"/>
    </location>
    <ligand>
        <name>CTP</name>
        <dbReference type="ChEBI" id="CHEBI:37563"/>
    </ligand>
</feature>
<dbReference type="Gene3D" id="3.40.50.1950">
    <property type="entry name" value="Flavin prenyltransferase-like"/>
    <property type="match status" value="1"/>
</dbReference>
<dbReference type="GO" id="GO:0046872">
    <property type="term" value="F:metal ion binding"/>
    <property type="evidence" value="ECO:0007669"/>
    <property type="project" value="UniProtKB-KW"/>
</dbReference>
<comment type="cofactor">
    <cofactor evidence="3">
        <name>FMN</name>
        <dbReference type="ChEBI" id="CHEBI:58210"/>
    </cofactor>
    <text evidence="3">Binds 1 FMN per subunit.</text>
</comment>
<evidence type="ECO:0000313" key="8">
    <source>
        <dbReference type="Proteomes" id="UP000371977"/>
    </source>
</evidence>